<reference evidence="2" key="1">
    <citation type="journal article" date="2015" name="Nature">
        <title>Complex archaea that bridge the gap between prokaryotes and eukaryotes.</title>
        <authorList>
            <person name="Spang A."/>
            <person name="Saw J.H."/>
            <person name="Jorgensen S.L."/>
            <person name="Zaremba-Niedzwiedzka K."/>
            <person name="Martijn J."/>
            <person name="Lind A.E."/>
            <person name="van Eijk R."/>
            <person name="Schleper C."/>
            <person name="Guy L."/>
            <person name="Ettema T.J."/>
        </authorList>
    </citation>
    <scope>NUCLEOTIDE SEQUENCE</scope>
</reference>
<gene>
    <name evidence="2" type="ORF">LCGC14_2625820</name>
</gene>
<organism evidence="2">
    <name type="scientific">marine sediment metagenome</name>
    <dbReference type="NCBI Taxonomy" id="412755"/>
    <lineage>
        <taxon>unclassified sequences</taxon>
        <taxon>metagenomes</taxon>
        <taxon>ecological metagenomes</taxon>
    </lineage>
</organism>
<proteinExistence type="predicted"/>
<feature type="non-terminal residue" evidence="2">
    <location>
        <position position="1"/>
    </location>
</feature>
<name>A0A0F9APC1_9ZZZZ</name>
<feature type="region of interest" description="Disordered" evidence="1">
    <location>
        <begin position="1"/>
        <end position="26"/>
    </location>
</feature>
<accession>A0A0F9APC1</accession>
<sequence>MQWRNGLSMPARVKRQKPPLMNSPNA</sequence>
<dbReference type="EMBL" id="LAZR01044915">
    <property type="protein sequence ID" value="KKL03472.1"/>
    <property type="molecule type" value="Genomic_DNA"/>
</dbReference>
<evidence type="ECO:0000313" key="2">
    <source>
        <dbReference type="EMBL" id="KKL03472.1"/>
    </source>
</evidence>
<comment type="caution">
    <text evidence="2">The sequence shown here is derived from an EMBL/GenBank/DDBJ whole genome shotgun (WGS) entry which is preliminary data.</text>
</comment>
<dbReference type="AlphaFoldDB" id="A0A0F9APC1"/>
<evidence type="ECO:0000256" key="1">
    <source>
        <dbReference type="SAM" id="MobiDB-lite"/>
    </source>
</evidence>
<protein>
    <submittedName>
        <fullName evidence="2">Uncharacterized protein</fullName>
    </submittedName>
</protein>